<dbReference type="InterPro" id="IPR000396">
    <property type="entry name" value="Pdiesterase2"/>
</dbReference>
<dbReference type="CDD" id="cd07735">
    <property type="entry name" value="class_II_PDE_MBL-fold"/>
    <property type="match status" value="1"/>
</dbReference>
<organism evidence="1 2">
    <name type="scientific">Tortispora caseinolytica NRRL Y-17796</name>
    <dbReference type="NCBI Taxonomy" id="767744"/>
    <lineage>
        <taxon>Eukaryota</taxon>
        <taxon>Fungi</taxon>
        <taxon>Dikarya</taxon>
        <taxon>Ascomycota</taxon>
        <taxon>Saccharomycotina</taxon>
        <taxon>Trigonopsidomycetes</taxon>
        <taxon>Trigonopsidales</taxon>
        <taxon>Trigonopsidaceae</taxon>
        <taxon>Tortispora</taxon>
    </lineage>
</organism>
<dbReference type="GO" id="GO:0004115">
    <property type="term" value="F:3',5'-cyclic-AMP phosphodiesterase activity"/>
    <property type="evidence" value="ECO:0007669"/>
    <property type="project" value="InterPro"/>
</dbReference>
<name>A0A1E4TIX1_9ASCO</name>
<gene>
    <name evidence="1" type="ORF">CANCADRAFT_59037</name>
</gene>
<evidence type="ECO:0000313" key="1">
    <source>
        <dbReference type="EMBL" id="ODV91710.1"/>
    </source>
</evidence>
<keyword evidence="2" id="KW-1185">Reference proteome</keyword>
<dbReference type="PANTHER" id="PTHR28283">
    <property type="entry name" value="3',5'-CYCLIC-NUCLEOTIDE PHOSPHODIESTERASE 1"/>
    <property type="match status" value="1"/>
</dbReference>
<dbReference type="PRINTS" id="PR00388">
    <property type="entry name" value="PDIESTERASE2"/>
</dbReference>
<evidence type="ECO:0000313" key="2">
    <source>
        <dbReference type="Proteomes" id="UP000095023"/>
    </source>
</evidence>
<dbReference type="EMBL" id="KV453841">
    <property type="protein sequence ID" value="ODV91710.1"/>
    <property type="molecule type" value="Genomic_DNA"/>
</dbReference>
<dbReference type="Proteomes" id="UP000095023">
    <property type="component" value="Unassembled WGS sequence"/>
</dbReference>
<dbReference type="AlphaFoldDB" id="A0A1E4TIX1"/>
<evidence type="ECO:0008006" key="3">
    <source>
        <dbReference type="Google" id="ProtNLM"/>
    </source>
</evidence>
<dbReference type="InterPro" id="IPR036866">
    <property type="entry name" value="RibonucZ/Hydroxyglut_hydro"/>
</dbReference>
<dbReference type="PANTHER" id="PTHR28283:SF1">
    <property type="entry name" value="3',5'-CYCLIC-NUCLEOTIDE PHOSPHODIESTERASE 1"/>
    <property type="match status" value="1"/>
</dbReference>
<dbReference type="GO" id="GO:0006198">
    <property type="term" value="P:cAMP catabolic process"/>
    <property type="evidence" value="ECO:0007669"/>
    <property type="project" value="InterPro"/>
</dbReference>
<reference evidence="2" key="1">
    <citation type="submission" date="2016-02" db="EMBL/GenBank/DDBJ databases">
        <title>Comparative genomics of biotechnologically important yeasts.</title>
        <authorList>
            <consortium name="DOE Joint Genome Institute"/>
            <person name="Riley R."/>
            <person name="Haridas S."/>
            <person name="Wolfe K.H."/>
            <person name="Lopes M.R."/>
            <person name="Hittinger C.T."/>
            <person name="Goker M."/>
            <person name="Salamov A."/>
            <person name="Wisecaver J."/>
            <person name="Long T.M."/>
            <person name="Aerts A.L."/>
            <person name="Barry K."/>
            <person name="Choi C."/>
            <person name="Clum A."/>
            <person name="Coughlan A.Y."/>
            <person name="Deshpande S."/>
            <person name="Douglass A.P."/>
            <person name="Hanson S.J."/>
            <person name="Klenk H.-P."/>
            <person name="Labutti K."/>
            <person name="Lapidus A."/>
            <person name="Lindquist E."/>
            <person name="Lipzen A."/>
            <person name="Meier-Kolthoff J.P."/>
            <person name="Ohm R.A."/>
            <person name="Otillar R.P."/>
            <person name="Pangilinan J."/>
            <person name="Peng Y."/>
            <person name="Rokas A."/>
            <person name="Rosa C.A."/>
            <person name="Scheuner C."/>
            <person name="Sibirny A.A."/>
            <person name="Slot J.C."/>
            <person name="Stielow J.B."/>
            <person name="Sun H."/>
            <person name="Kurtzman C.P."/>
            <person name="Blackwell M."/>
            <person name="Jeffries T.W."/>
            <person name="Grigoriev I.V."/>
        </authorList>
    </citation>
    <scope>NUCLEOTIDE SEQUENCE [LARGE SCALE GENOMIC DNA]</scope>
    <source>
        <strain evidence="2">NRRL Y-17796</strain>
    </source>
</reference>
<dbReference type="GO" id="GO:0047555">
    <property type="term" value="F:3',5'-cyclic-GMP phosphodiesterase activity"/>
    <property type="evidence" value="ECO:0007669"/>
    <property type="project" value="TreeGrafter"/>
</dbReference>
<dbReference type="OrthoDB" id="258495at2759"/>
<protein>
    <recommendedName>
        <fullName evidence="3">3',5'-cyclic-nucleotide phosphodiesterase</fullName>
    </recommendedName>
</protein>
<dbReference type="Pfam" id="PF02112">
    <property type="entry name" value="PDEase_II"/>
    <property type="match status" value="1"/>
</dbReference>
<proteinExistence type="predicted"/>
<dbReference type="Gene3D" id="3.60.15.10">
    <property type="entry name" value="Ribonuclease Z/Hydroxyacylglutathione hydrolase-like"/>
    <property type="match status" value="1"/>
</dbReference>
<sequence>MEPQFLVSALGPRGGPFEDSCTCFLIKAYSEAWDDGCLAALDAGSLLSGLRNGLLLQLLPNDPLAQLLKRGMSKASPIRIDENMIADSALPFKMDSSPTRALYDNCIHIVRHLIKSFCITHAHLDHISALALCSPIFIPHSPKRVYSSQHSIDLLQKHIFNDSIWPDLTTSGTGLISLHEIDSTSYIPIANGLEAIAFPLSHGNVLSLGFLVRNSSSDTYALFLGDMEADSISKKDYNSSLWKHVSPLIHANKLRALFMECSYPDERPSDCLFGHLTPTYAIQELLSLRPFGVFHAREDGREWRNYTRGPH</sequence>
<dbReference type="SUPFAM" id="SSF56281">
    <property type="entry name" value="Metallo-hydrolase/oxidoreductase"/>
    <property type="match status" value="1"/>
</dbReference>
<accession>A0A1E4TIX1</accession>
<dbReference type="GO" id="GO:1902660">
    <property type="term" value="P:negative regulation of glucose mediated signaling pathway"/>
    <property type="evidence" value="ECO:0007669"/>
    <property type="project" value="TreeGrafter"/>
</dbReference>